<feature type="compositionally biased region" description="Polar residues" evidence="1">
    <location>
        <begin position="160"/>
        <end position="172"/>
    </location>
</feature>
<evidence type="ECO:0000313" key="5">
    <source>
        <dbReference type="Proteomes" id="UP000236000"/>
    </source>
</evidence>
<evidence type="ECO:0000256" key="1">
    <source>
        <dbReference type="SAM" id="MobiDB-lite"/>
    </source>
</evidence>
<feature type="transmembrane region" description="Helical" evidence="2">
    <location>
        <begin position="263"/>
        <end position="288"/>
    </location>
</feature>
<dbReference type="EMBL" id="PJKA01000010">
    <property type="protein sequence ID" value="PNC18209.1"/>
    <property type="molecule type" value="Genomic_DNA"/>
</dbReference>
<keyword evidence="2" id="KW-0472">Membrane</keyword>
<dbReference type="Proteomes" id="UP000236000">
    <property type="component" value="Unassembled WGS sequence"/>
</dbReference>
<feature type="transmembrane region" description="Helical" evidence="2">
    <location>
        <begin position="220"/>
        <end position="242"/>
    </location>
</feature>
<dbReference type="InterPro" id="IPR025640">
    <property type="entry name" value="GYF_2"/>
</dbReference>
<comment type="caution">
    <text evidence="4">The sequence shown here is derived from an EMBL/GenBank/DDBJ whole genome shotgun (WGS) entry which is preliminary data.</text>
</comment>
<dbReference type="Pfam" id="PF14237">
    <property type="entry name" value="GYF_2"/>
    <property type="match status" value="1"/>
</dbReference>
<evidence type="ECO:0000259" key="3">
    <source>
        <dbReference type="Pfam" id="PF14237"/>
    </source>
</evidence>
<accession>A0A2N8HE62</accession>
<dbReference type="AlphaFoldDB" id="A0A2N8HE62"/>
<dbReference type="OrthoDB" id="188379at2"/>
<feature type="domain" description="GYF" evidence="3">
    <location>
        <begin position="75"/>
        <end position="115"/>
    </location>
</feature>
<feature type="transmembrane region" description="Helical" evidence="2">
    <location>
        <begin position="192"/>
        <end position="214"/>
    </location>
</feature>
<keyword evidence="2" id="KW-1133">Transmembrane helix</keyword>
<reference evidence="4 5" key="1">
    <citation type="journal article" date="2017" name="BMC Genomics">
        <title>Genome sequencing of 39 Akkermansia muciniphila isolates reveals its population structure, genomic and functional diverisity, and global distribution in mammalian gut microbiotas.</title>
        <authorList>
            <person name="Guo X."/>
            <person name="Li S."/>
            <person name="Zhang J."/>
            <person name="Wu F."/>
            <person name="Li X."/>
            <person name="Wu D."/>
            <person name="Zhang M."/>
            <person name="Ou Z."/>
            <person name="Jie Z."/>
            <person name="Yan Q."/>
            <person name="Li P."/>
            <person name="Yi J."/>
            <person name="Peng Y."/>
        </authorList>
    </citation>
    <scope>NUCLEOTIDE SEQUENCE [LARGE SCALE GENOMIC DNA]</scope>
    <source>
        <strain evidence="4 5">GP24</strain>
    </source>
</reference>
<gene>
    <name evidence="4" type="ORF">CXU22_06150</name>
</gene>
<proteinExistence type="predicted"/>
<protein>
    <recommendedName>
        <fullName evidence="3">GYF domain-containing protein</fullName>
    </recommendedName>
</protein>
<feature type="transmembrane region" description="Helical" evidence="2">
    <location>
        <begin position="308"/>
        <end position="330"/>
    </location>
</feature>
<name>A0A2N8HE62_9BACT</name>
<feature type="region of interest" description="Disordered" evidence="1">
    <location>
        <begin position="136"/>
        <end position="184"/>
    </location>
</feature>
<dbReference type="RefSeq" id="WP_102713611.1">
    <property type="nucleotide sequence ID" value="NZ_PJKA01000010.1"/>
</dbReference>
<evidence type="ECO:0000256" key="2">
    <source>
        <dbReference type="SAM" id="Phobius"/>
    </source>
</evidence>
<evidence type="ECO:0000313" key="4">
    <source>
        <dbReference type="EMBL" id="PNC18209.1"/>
    </source>
</evidence>
<sequence length="374" mass="42566">MKKYFICDDFGNQQGPYSEHVLQVLHEEGSIRSDTRIREIQSSEWGTYSDIAASALQDKSRKDMDESSYLITLPDGETEGPYTKEQIKALYRNGRLDGNLLCCKRGASSWEPLETLIGKNFQLPVSHEISGGVMEGNISSFSSEDNESSRLMPEIPPIPNTSSPSRESTSYGNPPLQDEKSTPSGQEYNMKAFWVMTMLYILSPLLIIIASATYAGYAQFSLTILGIGVLFFLYAQISLLINTWKAWKCIQPITQYGRRIPSAGQAVGLLFVPVFHLYWIYVCFVGLVDNASWLARVSQQTRLRLKAWPMFAFVLFTQLTFGSCIITNGFLPEFRPFFDLLSWLWLPWPIAVFWYTERIIQSFPRPQGRKRKSS</sequence>
<organism evidence="4 5">
    <name type="scientific">Akkermansia muciniphila</name>
    <dbReference type="NCBI Taxonomy" id="239935"/>
    <lineage>
        <taxon>Bacteria</taxon>
        <taxon>Pseudomonadati</taxon>
        <taxon>Verrucomicrobiota</taxon>
        <taxon>Verrucomicrobiia</taxon>
        <taxon>Verrucomicrobiales</taxon>
        <taxon>Akkermansiaceae</taxon>
        <taxon>Akkermansia</taxon>
    </lineage>
</organism>
<keyword evidence="2" id="KW-0812">Transmembrane</keyword>